<dbReference type="PRINTS" id="PR00111">
    <property type="entry name" value="ABHYDROLASE"/>
</dbReference>
<dbReference type="Proteomes" id="UP000308760">
    <property type="component" value="Unassembled WGS sequence"/>
</dbReference>
<dbReference type="PRINTS" id="PR00412">
    <property type="entry name" value="EPOXHYDRLASE"/>
</dbReference>
<dbReference type="InterPro" id="IPR000073">
    <property type="entry name" value="AB_hydrolase_1"/>
</dbReference>
<dbReference type="AlphaFoldDB" id="A0A4S8QLT7"/>
<keyword evidence="3" id="KW-1185">Reference proteome</keyword>
<name>A0A4S8QLT7_9ACTN</name>
<dbReference type="InterPro" id="IPR029058">
    <property type="entry name" value="AB_hydrolase_fold"/>
</dbReference>
<organism evidence="2 3">
    <name type="scientific">Glycomyces buryatensis</name>
    <dbReference type="NCBI Taxonomy" id="2570927"/>
    <lineage>
        <taxon>Bacteria</taxon>
        <taxon>Bacillati</taxon>
        <taxon>Actinomycetota</taxon>
        <taxon>Actinomycetes</taxon>
        <taxon>Glycomycetales</taxon>
        <taxon>Glycomycetaceae</taxon>
        <taxon>Glycomyces</taxon>
    </lineage>
</organism>
<dbReference type="Gene3D" id="3.40.50.1820">
    <property type="entry name" value="alpha/beta hydrolase"/>
    <property type="match status" value="1"/>
</dbReference>
<evidence type="ECO:0000313" key="3">
    <source>
        <dbReference type="Proteomes" id="UP000308760"/>
    </source>
</evidence>
<comment type="caution">
    <text evidence="2">The sequence shown here is derived from an EMBL/GenBank/DDBJ whole genome shotgun (WGS) entry which is preliminary data.</text>
</comment>
<dbReference type="Pfam" id="PF00561">
    <property type="entry name" value="Abhydrolase_1"/>
    <property type="match status" value="1"/>
</dbReference>
<dbReference type="InterPro" id="IPR050266">
    <property type="entry name" value="AB_hydrolase_sf"/>
</dbReference>
<sequence length="325" mass="35605">MVESSNGEPSMASTRLQSTVHAHHWKGFRYYSRLTRSPAARLDPVVLIGGAMQRKEDWGRLEQGMLEAADVICPDLPGWGEADLLAAEHGPDLLADALRHLLDDLGVRRANVFAGSYGTAIAYRLAQTAPDRIARMVLAGTMSTIPDEARPGMQGAIDLALSGVRERFGPAAVEMLMCADPGIDIASAAVVRRILSRRFEGVSEDELAKFVANTRRLLERDLIDTSLSPVVPALFAVGAHDTLTPPELCRELALTCRDSWFTVMPRADHLLHLERPRELVDLMTRFFATEPLAGLHRDGLNDGPYDGPYDGAVEYLNQSRVPALT</sequence>
<gene>
    <name evidence="2" type="ORF">FAB82_06855</name>
</gene>
<reference evidence="3" key="1">
    <citation type="submission" date="2019-04" db="EMBL/GenBank/DDBJ databases">
        <title>Nocardioides xinjiangensis sp. nov.</title>
        <authorList>
            <person name="Liu S."/>
        </authorList>
    </citation>
    <scope>NUCLEOTIDE SEQUENCE [LARGE SCALE GENOMIC DNA]</scope>
    <source>
        <strain evidence="3">18</strain>
    </source>
</reference>
<dbReference type="OrthoDB" id="9796770at2"/>
<dbReference type="SUPFAM" id="SSF53474">
    <property type="entry name" value="alpha/beta-Hydrolases"/>
    <property type="match status" value="1"/>
</dbReference>
<protein>
    <submittedName>
        <fullName evidence="2">Alpha/beta hydrolase</fullName>
    </submittedName>
</protein>
<dbReference type="GO" id="GO:0016787">
    <property type="term" value="F:hydrolase activity"/>
    <property type="evidence" value="ECO:0007669"/>
    <property type="project" value="UniProtKB-KW"/>
</dbReference>
<proteinExistence type="predicted"/>
<accession>A0A4S8QLT7</accession>
<dbReference type="PANTHER" id="PTHR43798:SF33">
    <property type="entry name" value="HYDROLASE, PUTATIVE (AFU_ORTHOLOGUE AFUA_2G14860)-RELATED"/>
    <property type="match status" value="1"/>
</dbReference>
<feature type="domain" description="AB hydrolase-1" evidence="1">
    <location>
        <begin position="44"/>
        <end position="276"/>
    </location>
</feature>
<dbReference type="PANTHER" id="PTHR43798">
    <property type="entry name" value="MONOACYLGLYCEROL LIPASE"/>
    <property type="match status" value="1"/>
</dbReference>
<dbReference type="GO" id="GO:0016020">
    <property type="term" value="C:membrane"/>
    <property type="evidence" value="ECO:0007669"/>
    <property type="project" value="TreeGrafter"/>
</dbReference>
<evidence type="ECO:0000313" key="2">
    <source>
        <dbReference type="EMBL" id="THV42369.1"/>
    </source>
</evidence>
<dbReference type="InterPro" id="IPR000639">
    <property type="entry name" value="Epox_hydrolase-like"/>
</dbReference>
<evidence type="ECO:0000259" key="1">
    <source>
        <dbReference type="Pfam" id="PF00561"/>
    </source>
</evidence>
<dbReference type="EMBL" id="STGY01000025">
    <property type="protein sequence ID" value="THV42369.1"/>
    <property type="molecule type" value="Genomic_DNA"/>
</dbReference>
<keyword evidence="2" id="KW-0378">Hydrolase</keyword>
<reference evidence="2 3" key="2">
    <citation type="submission" date="2019-05" db="EMBL/GenBank/DDBJ databases">
        <title>Glycomyces buryatensis sp. nov.</title>
        <authorList>
            <person name="Nikitina E."/>
        </authorList>
    </citation>
    <scope>NUCLEOTIDE SEQUENCE [LARGE SCALE GENOMIC DNA]</scope>
    <source>
        <strain evidence="2 3">18</strain>
    </source>
</reference>